<feature type="region of interest" description="Disordered" evidence="1">
    <location>
        <begin position="231"/>
        <end position="250"/>
    </location>
</feature>
<evidence type="ECO:0000256" key="1">
    <source>
        <dbReference type="SAM" id="MobiDB-lite"/>
    </source>
</evidence>
<feature type="region of interest" description="Disordered" evidence="1">
    <location>
        <begin position="577"/>
        <end position="647"/>
    </location>
</feature>
<dbReference type="PROSITE" id="PS50181">
    <property type="entry name" value="FBOX"/>
    <property type="match status" value="1"/>
</dbReference>
<dbReference type="EMBL" id="PGCI01000687">
    <property type="protein sequence ID" value="PLW21254.1"/>
    <property type="molecule type" value="Genomic_DNA"/>
</dbReference>
<evidence type="ECO:0000259" key="2">
    <source>
        <dbReference type="PROSITE" id="PS50181"/>
    </source>
</evidence>
<feature type="compositionally biased region" description="Polar residues" evidence="1">
    <location>
        <begin position="1"/>
        <end position="12"/>
    </location>
</feature>
<feature type="compositionally biased region" description="Basic and acidic residues" evidence="1">
    <location>
        <begin position="1015"/>
        <end position="1025"/>
    </location>
</feature>
<proteinExistence type="predicted"/>
<feature type="compositionally biased region" description="Polar residues" evidence="1">
    <location>
        <begin position="1050"/>
        <end position="1065"/>
    </location>
</feature>
<feature type="compositionally biased region" description="Basic and acidic residues" evidence="1">
    <location>
        <begin position="515"/>
        <end position="532"/>
    </location>
</feature>
<feature type="region of interest" description="Disordered" evidence="1">
    <location>
        <begin position="1015"/>
        <end position="1065"/>
    </location>
</feature>
<feature type="compositionally biased region" description="Low complexity" evidence="1">
    <location>
        <begin position="534"/>
        <end position="547"/>
    </location>
</feature>
<feature type="region of interest" description="Disordered" evidence="1">
    <location>
        <begin position="1"/>
        <end position="21"/>
    </location>
</feature>
<protein>
    <recommendedName>
        <fullName evidence="2">F-box domain-containing protein</fullName>
    </recommendedName>
</protein>
<feature type="region of interest" description="Disordered" evidence="1">
    <location>
        <begin position="300"/>
        <end position="370"/>
    </location>
</feature>
<dbReference type="Pfam" id="PF00646">
    <property type="entry name" value="F-box"/>
    <property type="match status" value="1"/>
</dbReference>
<feature type="region of interest" description="Disordered" evidence="1">
    <location>
        <begin position="385"/>
        <end position="410"/>
    </location>
</feature>
<evidence type="ECO:0000313" key="3">
    <source>
        <dbReference type="EMBL" id="PLW21254.1"/>
    </source>
</evidence>
<accession>A0A2N5T6X3</accession>
<reference evidence="3 4" key="1">
    <citation type="submission" date="2017-11" db="EMBL/GenBank/DDBJ databases">
        <title>De novo assembly and phasing of dikaryotic genomes from two isolates of Puccinia coronata f. sp. avenae, the causal agent of oat crown rust.</title>
        <authorList>
            <person name="Miller M.E."/>
            <person name="Zhang Y."/>
            <person name="Omidvar V."/>
            <person name="Sperschneider J."/>
            <person name="Schwessinger B."/>
            <person name="Raley C."/>
            <person name="Palmer J.M."/>
            <person name="Garnica D."/>
            <person name="Upadhyaya N."/>
            <person name="Rathjen J."/>
            <person name="Taylor J.M."/>
            <person name="Park R.F."/>
            <person name="Dodds P.N."/>
            <person name="Hirsch C.D."/>
            <person name="Kianian S.F."/>
            <person name="Figueroa M."/>
        </authorList>
    </citation>
    <scope>NUCLEOTIDE SEQUENCE [LARGE SCALE GENOMIC DNA]</scope>
    <source>
        <strain evidence="3">12SD80</strain>
    </source>
</reference>
<dbReference type="InterPro" id="IPR001810">
    <property type="entry name" value="F-box_dom"/>
</dbReference>
<feature type="region of interest" description="Disordered" evidence="1">
    <location>
        <begin position="47"/>
        <end position="104"/>
    </location>
</feature>
<feature type="compositionally biased region" description="Low complexity" evidence="1">
    <location>
        <begin position="385"/>
        <end position="406"/>
    </location>
</feature>
<feature type="compositionally biased region" description="Low complexity" evidence="1">
    <location>
        <begin position="627"/>
        <end position="643"/>
    </location>
</feature>
<organism evidence="3 4">
    <name type="scientific">Puccinia coronata f. sp. avenae</name>
    <dbReference type="NCBI Taxonomy" id="200324"/>
    <lineage>
        <taxon>Eukaryota</taxon>
        <taxon>Fungi</taxon>
        <taxon>Dikarya</taxon>
        <taxon>Basidiomycota</taxon>
        <taxon>Pucciniomycotina</taxon>
        <taxon>Pucciniomycetes</taxon>
        <taxon>Pucciniales</taxon>
        <taxon>Pucciniaceae</taxon>
        <taxon>Puccinia</taxon>
    </lineage>
</organism>
<sequence>MSSGVTQGTEVQSAHYGQVPRKRLSKLLSSVQNRTLVHQAERLLKFESPAGDSPNSSKVEGLRSPSKWAKSKHAASLDSSNPTSRLKRQLSECSKATRSMDATPLGLGVGGTYEEAKLNLQGLATGNFSTRAFTFKRPTASLPYATHLIPREILTESLPQKPADNYIFRALPEPPIELERQPPQSRWTTALGRSSSAPTRVRFADPMVEYSPPHSGSRSYQFSQLGISARSSTSLHKTEPNLPPKSCIKSVSRLPKTRKKLCLSDISTDRVSPRKLSDSSLEEDLRDSISFMADWIFPREHGHESGSNRPSEAGVAKRDRTRCLSSRTGPLSLNNNVEKDIRSGSTSRKPVFDEPRCLQQGRRHASKLSAPCPLPLQAKAFLSSSTPLTSSIPGSQPSPQNSPSPSCHLEKDCNQYANVRRDISLKFAMSPKIKRIEVTSNVGSTDAKLQQAKKTLSGDKLSAGKSYQSLGSGQIGLTYSSQYPSSRRLEAVSDLPSPIVDEGSESYRTTGTLHVEAEHIRNQRSSRERTDKNPTLSPHSSSRLRLPPQVPHSPARNVELLPPSTLVSRDLKSVASLRTSDIGPDGACKNLMRTPQSVSPEEGDVCSRAYSRSDTAESPEYPHADSRFSSPSSISSEAPSTSSLMDFSPVPSPKIQLATAPDSWIDLASDNLDNARNHYPEPARPSIADELDDSSSRRTLAEEQPCTIVNEIEKLLQKDLKGSPTEEAKIRLENEDDREMDCEDDLSEPEPIPHKILDTFGEKATAASPSMWQDHPSELAPSTPHLFDVLDMFGEKGEDQIAVVKAQDPKTKEINDSTTVDTDLSEFSATICPKPRCFCTSSKRWANWDLYLNEEESLKCSSQGSTTERSSLSSQTEESILWDAAPKIAILKPDHEYLFSELKSPPIYPEGFRFSSSSTRQDLEFGADSPCFPKIRQVEDHETLEPFMDCSQRLIQLRRYTDRPSEDEDQRQLVHLSNQGYMNNPLSNQATPSKFTARFVQPPIMTGSCLPVKISKENDRPEKLARQRRKQDSCTATASQKVSDDRALSSPGTISTPSGQPSQLDPVSGSCIIITKFEFSVLRFPHSILRRILMELGYKDFFRLSQVSRVLRVGFGVGEVKETILKVFLSGFGYCDGLGNLQTRRVQHRFRRASPTIAWDGGDLVLETNTSKIPLLIADTKFELAAGTDTSDRSRLDLTPRMRKIDTANPLDINLQELHAFYYFHEAGEERLLQLATQPTNQEGWNNFTTIQAYCRAHNKLVIRARLLFDESSNPIPPSYPLRIQNYPTSLFCPGQAAVFRLWIPCATTRMSKCEMLKCEVEVLRSGIRSLVQRGDIFFNLALGSSGDVGKLIYDGQHLQDLSRFLGFG</sequence>
<comment type="caution">
    <text evidence="3">The sequence shown here is derived from an EMBL/GenBank/DDBJ whole genome shotgun (WGS) entry which is preliminary data.</text>
</comment>
<dbReference type="Proteomes" id="UP000235392">
    <property type="component" value="Unassembled WGS sequence"/>
</dbReference>
<name>A0A2N5T6X3_9BASI</name>
<feature type="domain" description="F-box" evidence="2">
    <location>
        <begin position="1078"/>
        <end position="1112"/>
    </location>
</feature>
<feature type="region of interest" description="Disordered" evidence="1">
    <location>
        <begin position="500"/>
        <end position="564"/>
    </location>
</feature>
<gene>
    <name evidence="3" type="ORF">PCASD_17594</name>
</gene>
<feature type="region of interest" description="Disordered" evidence="1">
    <location>
        <begin position="675"/>
        <end position="701"/>
    </location>
</feature>
<evidence type="ECO:0000313" key="4">
    <source>
        <dbReference type="Proteomes" id="UP000235392"/>
    </source>
</evidence>
<feature type="compositionally biased region" description="Polar residues" evidence="1">
    <location>
        <begin position="323"/>
        <end position="336"/>
    </location>
</feature>